<evidence type="ECO:0000313" key="2">
    <source>
        <dbReference type="EMBL" id="MBW4546425.1"/>
    </source>
</evidence>
<protein>
    <recommendedName>
        <fullName evidence="4">DUF4159 domain-containing protein</fullName>
    </recommendedName>
</protein>
<dbReference type="Proteomes" id="UP000753908">
    <property type="component" value="Unassembled WGS sequence"/>
</dbReference>
<evidence type="ECO:0000313" key="3">
    <source>
        <dbReference type="Proteomes" id="UP000753908"/>
    </source>
</evidence>
<name>A0A951PLY3_9CYAN</name>
<gene>
    <name evidence="2" type="ORF">KME25_18555</name>
</gene>
<feature type="coiled-coil region" evidence="1">
    <location>
        <begin position="293"/>
        <end position="340"/>
    </location>
</feature>
<reference evidence="2" key="2">
    <citation type="journal article" date="2022" name="Microbiol. Resour. Announc.">
        <title>Metagenome Sequencing to Explore Phylogenomics of Terrestrial Cyanobacteria.</title>
        <authorList>
            <person name="Ward R.D."/>
            <person name="Stajich J.E."/>
            <person name="Johansen J.R."/>
            <person name="Huntemann M."/>
            <person name="Clum A."/>
            <person name="Foster B."/>
            <person name="Foster B."/>
            <person name="Roux S."/>
            <person name="Palaniappan K."/>
            <person name="Varghese N."/>
            <person name="Mukherjee S."/>
            <person name="Reddy T.B.K."/>
            <person name="Daum C."/>
            <person name="Copeland A."/>
            <person name="Chen I.A."/>
            <person name="Ivanova N.N."/>
            <person name="Kyrpides N.C."/>
            <person name="Shapiro N."/>
            <person name="Eloe-Fadrosh E.A."/>
            <person name="Pietrasiak N."/>
        </authorList>
    </citation>
    <scope>NUCLEOTIDE SEQUENCE</scope>
    <source>
        <strain evidence="2">CPER-KK1</strain>
    </source>
</reference>
<keyword evidence="1" id="KW-0175">Coiled coil</keyword>
<evidence type="ECO:0008006" key="4">
    <source>
        <dbReference type="Google" id="ProtNLM"/>
    </source>
</evidence>
<evidence type="ECO:0000256" key="1">
    <source>
        <dbReference type="SAM" id="Coils"/>
    </source>
</evidence>
<reference evidence="2" key="1">
    <citation type="submission" date="2021-05" db="EMBL/GenBank/DDBJ databases">
        <authorList>
            <person name="Pietrasiak N."/>
            <person name="Ward R."/>
            <person name="Stajich J.E."/>
            <person name="Kurbessoian T."/>
        </authorList>
    </citation>
    <scope>NUCLEOTIDE SEQUENCE</scope>
    <source>
        <strain evidence="2">CPER-KK1</strain>
    </source>
</reference>
<comment type="caution">
    <text evidence="2">The sequence shown here is derived from an EMBL/GenBank/DDBJ whole genome shotgun (WGS) entry which is preliminary data.</text>
</comment>
<dbReference type="AlphaFoldDB" id="A0A951PLY3"/>
<accession>A0A951PLY3</accession>
<dbReference type="EMBL" id="JAHHIF010000025">
    <property type="protein sequence ID" value="MBW4546425.1"/>
    <property type="molecule type" value="Genomic_DNA"/>
</dbReference>
<dbReference type="CDD" id="cd03143">
    <property type="entry name" value="A4_beta-galactosidase_middle_domain"/>
    <property type="match status" value="1"/>
</dbReference>
<organism evidence="2 3">
    <name type="scientific">Symplocastrum torsivum CPER-KK1</name>
    <dbReference type="NCBI Taxonomy" id="450513"/>
    <lineage>
        <taxon>Bacteria</taxon>
        <taxon>Bacillati</taxon>
        <taxon>Cyanobacteriota</taxon>
        <taxon>Cyanophyceae</taxon>
        <taxon>Oscillatoriophycideae</taxon>
        <taxon>Oscillatoriales</taxon>
        <taxon>Microcoleaceae</taxon>
        <taxon>Symplocastrum</taxon>
    </lineage>
</organism>
<proteinExistence type="predicted"/>
<sequence length="466" mass="52545">MSRFFPFPPFQAFERLQIADGLLMTAQRWKSAHDYHRQRQNFHHQSLHQPGVVCGLGVSVIPAPMDVAAQYRDGRWLQVQPGIAIDLLGNPIIVSQPEPFRIQSEPPPSQSLVVYLVVSYVDPDQLRQSAGRESVQERFRIVEKTNPSELDVELCRIHLQSGEVRLQTPIDVFFPGVNELDLRYRQPVCSRPLGIVQVAQVTLGTQQDNQIASTLSQLLQAVAVLYPTLQGETEIGQMTPQFLANADLSNYDLLYLPRQYLLSFEQPVIDTLGQYLERGGVLLIVVDFEEVNLDELLAVKQELQVALDNLGDEAELIVMRQDLEVEISAIDANIAQHIQEVCYSINAVAERMGYSLEGVGSLNHQHPLRLHPFLFAQFPLINGQPLHLFNWGGIILMVGNLAQCWGLDEALTLPRETIRTAQEMGINLLHFAWHRHQLTQLQQASPFTTTASEHTQTLIEQVPVIE</sequence>